<keyword evidence="5" id="KW-0694">RNA-binding</keyword>
<evidence type="ECO:0000256" key="2">
    <source>
        <dbReference type="ARBA" id="ARBA00022980"/>
    </source>
</evidence>
<dbReference type="InterPro" id="IPR001790">
    <property type="entry name" value="Ribosomal_uL10"/>
</dbReference>
<name>A0A931YDG9_9BACT</name>
<comment type="subunit">
    <text evidence="5">Part of the ribosomal stalk of the 50S ribosomal subunit. The N-terminus interacts with L11 and the large rRNA to form the base of the stalk. The C-terminus forms an elongated spine to which L12 dimers bind in a sequential fashion forming a multimeric L10(L12)X complex.</text>
</comment>
<evidence type="ECO:0000313" key="8">
    <source>
        <dbReference type="Proteomes" id="UP000709672"/>
    </source>
</evidence>
<dbReference type="Proteomes" id="UP000786662">
    <property type="component" value="Unassembled WGS sequence"/>
</dbReference>
<organism evidence="7 8">
    <name type="scientific">Candidatus Sungiibacteriota bacterium</name>
    <dbReference type="NCBI Taxonomy" id="2750080"/>
    <lineage>
        <taxon>Bacteria</taxon>
        <taxon>Candidatus Sungiibacteriota</taxon>
    </lineage>
</organism>
<dbReference type="HAMAP" id="MF_00362">
    <property type="entry name" value="Ribosomal_uL10"/>
    <property type="match status" value="1"/>
</dbReference>
<evidence type="ECO:0000256" key="1">
    <source>
        <dbReference type="ARBA" id="ARBA00008889"/>
    </source>
</evidence>
<evidence type="ECO:0000313" key="7">
    <source>
        <dbReference type="EMBL" id="MBI2465923.1"/>
    </source>
</evidence>
<dbReference type="InterPro" id="IPR022973">
    <property type="entry name" value="Ribosomal_uL10_bac"/>
</dbReference>
<evidence type="ECO:0000313" key="6">
    <source>
        <dbReference type="EMBL" id="MBI2052223.1"/>
    </source>
</evidence>
<dbReference type="PANTHER" id="PTHR11560">
    <property type="entry name" value="39S RIBOSOMAL PROTEIN L10, MITOCHONDRIAL"/>
    <property type="match status" value="1"/>
</dbReference>
<comment type="caution">
    <text evidence="7">The sequence shown here is derived from an EMBL/GenBank/DDBJ whole genome shotgun (WGS) entry which is preliminary data.</text>
</comment>
<dbReference type="GO" id="GO:0070180">
    <property type="term" value="F:large ribosomal subunit rRNA binding"/>
    <property type="evidence" value="ECO:0007669"/>
    <property type="project" value="UniProtKB-UniRule"/>
</dbReference>
<dbReference type="Gene3D" id="6.10.250.290">
    <property type="match status" value="1"/>
</dbReference>
<dbReference type="AlphaFoldDB" id="A0A931YDG9"/>
<comment type="similarity">
    <text evidence="1 5">Belongs to the universal ribosomal protein uL10 family.</text>
</comment>
<dbReference type="EMBL" id="JACOYY010000030">
    <property type="protein sequence ID" value="MBI2052223.1"/>
    <property type="molecule type" value="Genomic_DNA"/>
</dbReference>
<dbReference type="Gene3D" id="3.30.70.1730">
    <property type="match status" value="1"/>
</dbReference>
<evidence type="ECO:0000256" key="5">
    <source>
        <dbReference type="HAMAP-Rule" id="MF_00362"/>
    </source>
</evidence>
<comment type="function">
    <text evidence="5">Forms part of the ribosomal stalk, playing a central role in the interaction of the ribosome with GTP-bound translation factors.</text>
</comment>
<evidence type="ECO:0000256" key="4">
    <source>
        <dbReference type="ARBA" id="ARBA00035202"/>
    </source>
</evidence>
<dbReference type="Pfam" id="PF00466">
    <property type="entry name" value="Ribosomal_L10"/>
    <property type="match status" value="1"/>
</dbReference>
<protein>
    <recommendedName>
        <fullName evidence="4 5">Large ribosomal subunit protein uL10</fullName>
    </recommendedName>
</protein>
<dbReference type="EMBL" id="JACPHQ010000019">
    <property type="protein sequence ID" value="MBI2465923.1"/>
    <property type="molecule type" value="Genomic_DNA"/>
</dbReference>
<keyword evidence="3 5" id="KW-0687">Ribonucleoprotein</keyword>
<dbReference type="GO" id="GO:0006412">
    <property type="term" value="P:translation"/>
    <property type="evidence" value="ECO:0007669"/>
    <property type="project" value="UniProtKB-UniRule"/>
</dbReference>
<accession>A0A931YDG9</accession>
<dbReference type="GO" id="GO:1990904">
    <property type="term" value="C:ribonucleoprotein complex"/>
    <property type="evidence" value="ECO:0007669"/>
    <property type="project" value="UniProtKB-KW"/>
</dbReference>
<proteinExistence type="inferred from homology"/>
<dbReference type="SUPFAM" id="SSF160369">
    <property type="entry name" value="Ribosomal protein L10-like"/>
    <property type="match status" value="1"/>
</dbReference>
<keyword evidence="2 5" id="KW-0689">Ribosomal protein</keyword>
<dbReference type="GO" id="GO:0005840">
    <property type="term" value="C:ribosome"/>
    <property type="evidence" value="ECO:0007669"/>
    <property type="project" value="UniProtKB-KW"/>
</dbReference>
<reference evidence="7" key="1">
    <citation type="submission" date="2020-07" db="EMBL/GenBank/DDBJ databases">
        <title>Huge and variable diversity of episymbiotic CPR bacteria and DPANN archaea in groundwater ecosystems.</title>
        <authorList>
            <person name="He C.Y."/>
            <person name="Keren R."/>
            <person name="Whittaker M."/>
            <person name="Farag I.F."/>
            <person name="Doudna J."/>
            <person name="Cate J.H.D."/>
            <person name="Banfield J.F."/>
        </authorList>
    </citation>
    <scope>NUCLEOTIDE SEQUENCE</scope>
    <source>
        <strain evidence="6">NC_groundwater_191_Ag_S-0.1um_45_8</strain>
        <strain evidence="7">NC_groundwater_418_Ag_B-0.1um_45_10</strain>
    </source>
</reference>
<dbReference type="InterPro" id="IPR047865">
    <property type="entry name" value="Ribosomal_uL10_bac_type"/>
</dbReference>
<dbReference type="NCBIfam" id="NF000955">
    <property type="entry name" value="PRK00099.1-1"/>
    <property type="match status" value="1"/>
</dbReference>
<evidence type="ECO:0000256" key="3">
    <source>
        <dbReference type="ARBA" id="ARBA00023274"/>
    </source>
</evidence>
<gene>
    <name evidence="5" type="primary">rplJ</name>
    <name evidence="6" type="ORF">HYT38_00900</name>
    <name evidence="7" type="ORF">HYV66_01685</name>
</gene>
<dbReference type="InterPro" id="IPR043141">
    <property type="entry name" value="Ribosomal_uL10-like_sf"/>
</dbReference>
<keyword evidence="5" id="KW-0699">rRNA-binding</keyword>
<dbReference type="CDD" id="cd05797">
    <property type="entry name" value="Ribosomal_L10"/>
    <property type="match status" value="1"/>
</dbReference>
<sequence length="164" mass="17636">MLTKSQKIELVGQLADILKSNSSLLFVDFTGLNMGELYALKKDLKKAGAGWKALKKSLVGFAFEKSGRENFDLANHKSSVALVYGSGESSAVMAKIINDFIVKSKKMKIVGGFLLGEKMLKDAVTVLAKLPPREVLLSQVLQMFMSPMAGLARALGGVSKKVAV</sequence>
<dbReference type="Proteomes" id="UP000709672">
    <property type="component" value="Unassembled WGS sequence"/>
</dbReference>